<proteinExistence type="predicted"/>
<reference evidence="2 3" key="2">
    <citation type="submission" date="2018-11" db="EMBL/GenBank/DDBJ databases">
        <authorList>
            <consortium name="Pathogen Informatics"/>
        </authorList>
    </citation>
    <scope>NUCLEOTIDE SEQUENCE [LARGE SCALE GENOMIC DNA]</scope>
    <source>
        <strain evidence="2 3">Costa Rica</strain>
    </source>
</reference>
<feature type="region of interest" description="Disordered" evidence="1">
    <location>
        <begin position="7"/>
        <end position="27"/>
    </location>
</feature>
<protein>
    <submittedName>
        <fullName evidence="2 4">Uncharacterized protein</fullName>
    </submittedName>
</protein>
<dbReference type="EMBL" id="UYYA01003870">
    <property type="protein sequence ID" value="VDM57006.1"/>
    <property type="molecule type" value="Genomic_DNA"/>
</dbReference>
<dbReference type="WBParaSite" id="ACOC_0000542001-mRNA-1">
    <property type="protein sequence ID" value="ACOC_0000542001-mRNA-1"/>
    <property type="gene ID" value="ACOC_0000542001"/>
</dbReference>
<name>A0A0R3PL43_ANGCS</name>
<dbReference type="AlphaFoldDB" id="A0A0R3PL43"/>
<evidence type="ECO:0000256" key="1">
    <source>
        <dbReference type="SAM" id="MobiDB-lite"/>
    </source>
</evidence>
<accession>A0A0R3PL43</accession>
<gene>
    <name evidence="2" type="ORF">ACOC_LOCUS5421</name>
</gene>
<evidence type="ECO:0000313" key="3">
    <source>
        <dbReference type="Proteomes" id="UP000267027"/>
    </source>
</evidence>
<dbReference type="Proteomes" id="UP000267027">
    <property type="component" value="Unassembled WGS sequence"/>
</dbReference>
<organism evidence="4">
    <name type="scientific">Angiostrongylus costaricensis</name>
    <name type="common">Nematode worm</name>
    <dbReference type="NCBI Taxonomy" id="334426"/>
    <lineage>
        <taxon>Eukaryota</taxon>
        <taxon>Metazoa</taxon>
        <taxon>Ecdysozoa</taxon>
        <taxon>Nematoda</taxon>
        <taxon>Chromadorea</taxon>
        <taxon>Rhabditida</taxon>
        <taxon>Rhabditina</taxon>
        <taxon>Rhabditomorpha</taxon>
        <taxon>Strongyloidea</taxon>
        <taxon>Metastrongylidae</taxon>
        <taxon>Angiostrongylus</taxon>
    </lineage>
</organism>
<reference evidence="4" key="1">
    <citation type="submission" date="2017-02" db="UniProtKB">
        <authorList>
            <consortium name="WormBaseParasite"/>
        </authorList>
    </citation>
    <scope>IDENTIFICATION</scope>
</reference>
<evidence type="ECO:0000313" key="2">
    <source>
        <dbReference type="EMBL" id="VDM57006.1"/>
    </source>
</evidence>
<evidence type="ECO:0000313" key="4">
    <source>
        <dbReference type="WBParaSite" id="ACOC_0000542001-mRNA-1"/>
    </source>
</evidence>
<keyword evidence="3" id="KW-1185">Reference proteome</keyword>
<sequence>MGFFFSEYARQDDEGRSPAPPDTGVYEREWGKRGQTATRVTCLSWRGSRAEITFAIADAALSPENWGCREQLFGVCLLPCCVPLGFLFSQAQYYSLIELFPMPLSQSTLLELLEVAFGYFDT</sequence>